<reference evidence="1" key="1">
    <citation type="submission" date="2021-03" db="EMBL/GenBank/DDBJ databases">
        <authorList>
            <person name="Tagirdzhanova G."/>
        </authorList>
    </citation>
    <scope>NUCLEOTIDE SEQUENCE</scope>
</reference>
<comment type="caution">
    <text evidence="1">The sequence shown here is derived from an EMBL/GenBank/DDBJ whole genome shotgun (WGS) entry which is preliminary data.</text>
</comment>
<dbReference type="OrthoDB" id="5290015at2759"/>
<dbReference type="Proteomes" id="UP000664534">
    <property type="component" value="Unassembled WGS sequence"/>
</dbReference>
<sequence>MAPFSHAAANLPPPTDASTIYCRGEVGHTPYAYPTDDPLALVVVKSIQISLAMLTQSRVRQAFARLANAYSQAHPEAWYLEDRSLRKNMELVTIAFFKSILVEFPTVVVDYTMTSPSKMSSHARCAWDGQFEPCKQSIQINAKASEQQALFKEFVYMNDCVGEDPSARDEEESRCLMFIFANYILREIGHVFVTFLSKGREESPSLFDGRFDKTPGNADRTLEEMILGGTVKVFKHPHIEFWGTRCMLQAGVPCLIALHQTSPSDLVYEFHPITQEAIDKTIKGKFEFPYQTSRSGADGATKGPLHQLDIGAVSEITTTLFYLPTIALSAHR</sequence>
<dbReference type="AlphaFoldDB" id="A0A8H3J214"/>
<protein>
    <submittedName>
        <fullName evidence="1">Uncharacterized protein</fullName>
    </submittedName>
</protein>
<keyword evidence="2" id="KW-1185">Reference proteome</keyword>
<name>A0A8H3J214_9LECA</name>
<dbReference type="EMBL" id="CAJPDT010000116">
    <property type="protein sequence ID" value="CAF9939236.1"/>
    <property type="molecule type" value="Genomic_DNA"/>
</dbReference>
<evidence type="ECO:0000313" key="1">
    <source>
        <dbReference type="EMBL" id="CAF9939236.1"/>
    </source>
</evidence>
<proteinExistence type="predicted"/>
<organism evidence="1 2">
    <name type="scientific">Imshaugia aleurites</name>
    <dbReference type="NCBI Taxonomy" id="172621"/>
    <lineage>
        <taxon>Eukaryota</taxon>
        <taxon>Fungi</taxon>
        <taxon>Dikarya</taxon>
        <taxon>Ascomycota</taxon>
        <taxon>Pezizomycotina</taxon>
        <taxon>Lecanoromycetes</taxon>
        <taxon>OSLEUM clade</taxon>
        <taxon>Lecanoromycetidae</taxon>
        <taxon>Lecanorales</taxon>
        <taxon>Lecanorineae</taxon>
        <taxon>Parmeliaceae</taxon>
        <taxon>Imshaugia</taxon>
    </lineage>
</organism>
<evidence type="ECO:0000313" key="2">
    <source>
        <dbReference type="Proteomes" id="UP000664534"/>
    </source>
</evidence>
<accession>A0A8H3J214</accession>
<gene>
    <name evidence="1" type="ORF">IMSHALPRED_001265</name>
</gene>